<dbReference type="GO" id="GO:0008422">
    <property type="term" value="F:beta-glucosidase activity"/>
    <property type="evidence" value="ECO:0007669"/>
    <property type="project" value="UniProtKB-EC"/>
</dbReference>
<dbReference type="GO" id="GO:0005975">
    <property type="term" value="P:carbohydrate metabolic process"/>
    <property type="evidence" value="ECO:0007669"/>
    <property type="project" value="InterPro"/>
</dbReference>
<dbReference type="EMBL" id="CP132938">
    <property type="protein sequence ID" value="XCB22916.1"/>
    <property type="molecule type" value="Genomic_DNA"/>
</dbReference>
<evidence type="ECO:0000256" key="3">
    <source>
        <dbReference type="ARBA" id="ARBA00023277"/>
    </source>
</evidence>
<dbReference type="SUPFAM" id="SSF52279">
    <property type="entry name" value="Beta-D-glucan exohydrolase, C-terminal domain"/>
    <property type="match status" value="1"/>
</dbReference>
<keyword evidence="5" id="KW-0472">Membrane</keyword>
<dbReference type="KEGG" id="tgi:RBB81_03045"/>
<accession>A0AAU7Z1Z6</accession>
<evidence type="ECO:0000256" key="5">
    <source>
        <dbReference type="SAM" id="Phobius"/>
    </source>
</evidence>
<dbReference type="Gene3D" id="2.60.40.10">
    <property type="entry name" value="Immunoglobulins"/>
    <property type="match status" value="1"/>
</dbReference>
<dbReference type="InterPro" id="IPR017853">
    <property type="entry name" value="GH"/>
</dbReference>
<evidence type="ECO:0000256" key="2">
    <source>
        <dbReference type="ARBA" id="ARBA00022801"/>
    </source>
</evidence>
<reference evidence="7" key="1">
    <citation type="submission" date="2023-08" db="EMBL/GenBank/DDBJ databases">
        <authorList>
            <person name="Messyasz A."/>
            <person name="Mannisto M.K."/>
            <person name="Kerkhof L.J."/>
            <person name="Haggblom M."/>
        </authorList>
    </citation>
    <scope>NUCLEOTIDE SEQUENCE</scope>
    <source>
        <strain evidence="7">M8UP39</strain>
    </source>
</reference>
<dbReference type="InterPro" id="IPR019800">
    <property type="entry name" value="Glyco_hydro_3_AS"/>
</dbReference>
<dbReference type="PRINTS" id="PR00133">
    <property type="entry name" value="GLHYDRLASE3"/>
</dbReference>
<feature type="domain" description="Fibronectin type III-like" evidence="6">
    <location>
        <begin position="718"/>
        <end position="788"/>
    </location>
</feature>
<keyword evidence="4 7" id="KW-0326">Glycosidase</keyword>
<dbReference type="InterPro" id="IPR036881">
    <property type="entry name" value="Glyco_hydro_3_C_sf"/>
</dbReference>
<dbReference type="InterPro" id="IPR026891">
    <property type="entry name" value="Fn3-like"/>
</dbReference>
<dbReference type="FunFam" id="2.60.40.10:FF:000495">
    <property type="entry name" value="Periplasmic beta-glucosidase"/>
    <property type="match status" value="1"/>
</dbReference>
<evidence type="ECO:0000259" key="6">
    <source>
        <dbReference type="SMART" id="SM01217"/>
    </source>
</evidence>
<sequence>MADPPLRHKAGSSIMPDIIAAEKPIYFQKRRTEIMMLKRYPAIALFFVAFSGVISAGAQTSPFSAEAKQKAESLLKQMTLDEKVGQLNESSGLVMPGIAKEKPDDLIAKGGVGSILWQMDVKEINRLQHIAVEKSRLHIPIIFGFDVIHGYRTVFPVPLAMASSWDPSVEEQAQHLAAQDARAAGIDWTFTPMVDIARDARWGRIVEGAGEDPVLGSAMAQAQVRGFQGSKLGQDSVLVTVKHFAGYGAADGGRDYDSSYVPEELLRNLYLVPFHAAVQAGAGGIMSAYMDLNDVPASGNHWLLTDVLRKDWGFQGIVLSDAFAVGNLVTHGYASDGKDAAYKAITAGLNMDMASLTYSHNLAKVVQEGKVSEAYIDQMVLPILEAKFDLGLFDHPYVDEASVDTVLNRPEGIALERKLAGRSMVLLRNENRTLPLSKELKKIAVIGPLADAAHDIEGGWTVEGLFGKGSKSHPVTVLAGIRNRLGADAQITLVAGPQPSKVYTGMLEQFTGTKPSPPPTPQETAEWIAKAKAAAADADLVVAVMGETANMSGEAASRASLDLPGIQEQMLEAAVGVGKPVVLVLENGRPLDIHWASEHVPAILEAWYPGTQGGNAVADVLFGDVNPGGKLPVSWPSASGVEPLYYNHTLTHDPEDRPGFTSRYWDVASKPLYPFGYGLSYTTFKFSNLHLSKNNMSVSDDNEVSVDVTNTGSIAGDAVAQIYIHQRYGSASRPVRELKGFERVLLQAGETKTLRFPLGAEQLHFWSPQSKTWVVEPSDFDVWAGGDSTASLRAEFKTTQ</sequence>
<evidence type="ECO:0000256" key="1">
    <source>
        <dbReference type="ARBA" id="ARBA00005336"/>
    </source>
</evidence>
<dbReference type="InterPro" id="IPR013783">
    <property type="entry name" value="Ig-like_fold"/>
</dbReference>
<gene>
    <name evidence="7" type="primary">bglX</name>
    <name evidence="7" type="ORF">RBB81_03045</name>
</gene>
<dbReference type="PANTHER" id="PTHR42715">
    <property type="entry name" value="BETA-GLUCOSIDASE"/>
    <property type="match status" value="1"/>
</dbReference>
<keyword evidence="5" id="KW-1133">Transmembrane helix</keyword>
<dbReference type="PROSITE" id="PS00775">
    <property type="entry name" value="GLYCOSYL_HYDROL_F3"/>
    <property type="match status" value="1"/>
</dbReference>
<dbReference type="RefSeq" id="WP_353072681.1">
    <property type="nucleotide sequence ID" value="NZ_CP132938.1"/>
</dbReference>
<dbReference type="FunFam" id="3.20.20.300:FF:000005">
    <property type="entry name" value="Periplasmic beta-glucosidase"/>
    <property type="match status" value="1"/>
</dbReference>
<dbReference type="SUPFAM" id="SSF51445">
    <property type="entry name" value="(Trans)glycosidases"/>
    <property type="match status" value="1"/>
</dbReference>
<dbReference type="InterPro" id="IPR002772">
    <property type="entry name" value="Glyco_hydro_3_C"/>
</dbReference>
<dbReference type="Pfam" id="PF14310">
    <property type="entry name" value="Fn3-like"/>
    <property type="match status" value="1"/>
</dbReference>
<evidence type="ECO:0000313" key="7">
    <source>
        <dbReference type="EMBL" id="XCB22916.1"/>
    </source>
</evidence>
<proteinExistence type="inferred from homology"/>
<dbReference type="Gene3D" id="3.40.50.1700">
    <property type="entry name" value="Glycoside hydrolase family 3 C-terminal domain"/>
    <property type="match status" value="1"/>
</dbReference>
<keyword evidence="2 4" id="KW-0378">Hydrolase</keyword>
<dbReference type="InterPro" id="IPR036962">
    <property type="entry name" value="Glyco_hydro_3_N_sf"/>
</dbReference>
<dbReference type="NCBIfam" id="NF011678">
    <property type="entry name" value="PRK15098.1"/>
    <property type="match status" value="1"/>
</dbReference>
<dbReference type="SMART" id="SM01217">
    <property type="entry name" value="Fn3_like"/>
    <property type="match status" value="1"/>
</dbReference>
<reference evidence="7" key="2">
    <citation type="journal article" date="2024" name="Environ. Microbiol.">
        <title>Genome analysis and description of Tunturibacter gen. nov. expands the diversity of Terriglobia in tundra soils.</title>
        <authorList>
            <person name="Messyasz A."/>
            <person name="Mannisto M.K."/>
            <person name="Kerkhof L.J."/>
            <person name="Haggblom M.M."/>
        </authorList>
    </citation>
    <scope>NUCLEOTIDE SEQUENCE</scope>
    <source>
        <strain evidence="7">M8UP39</strain>
    </source>
</reference>
<feature type="transmembrane region" description="Helical" evidence="5">
    <location>
        <begin position="40"/>
        <end position="58"/>
    </location>
</feature>
<organism evidence="7">
    <name type="scientific">Tunturiibacter gelidiferens</name>
    <dbReference type="NCBI Taxonomy" id="3069689"/>
    <lineage>
        <taxon>Bacteria</taxon>
        <taxon>Pseudomonadati</taxon>
        <taxon>Acidobacteriota</taxon>
        <taxon>Terriglobia</taxon>
        <taxon>Terriglobales</taxon>
        <taxon>Acidobacteriaceae</taxon>
        <taxon>Tunturiibacter</taxon>
    </lineage>
</organism>
<dbReference type="Gene3D" id="3.20.20.300">
    <property type="entry name" value="Glycoside hydrolase, family 3, N-terminal domain"/>
    <property type="match status" value="1"/>
</dbReference>
<comment type="similarity">
    <text evidence="1 4">Belongs to the glycosyl hydrolase 3 family.</text>
</comment>
<protein>
    <submittedName>
        <fullName evidence="7">Beta-glucosidase BglX</fullName>
        <ecNumber evidence="7">3.2.1.21</ecNumber>
    </submittedName>
</protein>
<dbReference type="AlphaFoldDB" id="A0AAU7Z1Z6"/>
<dbReference type="InterPro" id="IPR050288">
    <property type="entry name" value="Cellulose_deg_GH3"/>
</dbReference>
<name>A0AAU7Z1Z6_9BACT</name>
<keyword evidence="5" id="KW-0812">Transmembrane</keyword>
<dbReference type="Pfam" id="PF00933">
    <property type="entry name" value="Glyco_hydro_3"/>
    <property type="match status" value="1"/>
</dbReference>
<evidence type="ECO:0000256" key="4">
    <source>
        <dbReference type="RuleBase" id="RU361161"/>
    </source>
</evidence>
<dbReference type="Pfam" id="PF01915">
    <property type="entry name" value="Glyco_hydro_3_C"/>
    <property type="match status" value="1"/>
</dbReference>
<keyword evidence="3" id="KW-0119">Carbohydrate metabolism</keyword>
<dbReference type="PANTHER" id="PTHR42715:SF10">
    <property type="entry name" value="BETA-GLUCOSIDASE"/>
    <property type="match status" value="1"/>
</dbReference>
<dbReference type="InterPro" id="IPR001764">
    <property type="entry name" value="Glyco_hydro_3_N"/>
</dbReference>
<dbReference type="EC" id="3.2.1.21" evidence="7"/>